<dbReference type="AlphaFoldDB" id="A0A358HS23"/>
<dbReference type="Pfam" id="PF06629">
    <property type="entry name" value="MipA"/>
    <property type="match status" value="1"/>
</dbReference>
<dbReference type="PANTHER" id="PTHR38776:SF1">
    <property type="entry name" value="MLTA-INTERACTING PROTEIN-RELATED"/>
    <property type="match status" value="1"/>
</dbReference>
<dbReference type="GO" id="GO:0009252">
    <property type="term" value="P:peptidoglycan biosynthetic process"/>
    <property type="evidence" value="ECO:0007669"/>
    <property type="project" value="TreeGrafter"/>
</dbReference>
<comment type="subcellular location">
    <subcellularLocation>
        <location evidence="1">Cell outer membrane</location>
    </subcellularLocation>
</comment>
<evidence type="ECO:0000313" key="8">
    <source>
        <dbReference type="Proteomes" id="UP000264179"/>
    </source>
</evidence>
<dbReference type="RefSeq" id="WP_276652852.1">
    <property type="nucleotide sequence ID" value="NZ_DOOG01000071.1"/>
</dbReference>
<evidence type="ECO:0000256" key="1">
    <source>
        <dbReference type="ARBA" id="ARBA00004442"/>
    </source>
</evidence>
<dbReference type="Proteomes" id="UP000264179">
    <property type="component" value="Unassembled WGS sequence"/>
</dbReference>
<accession>A0A358HS23</accession>
<reference evidence="8 9" key="1">
    <citation type="journal article" date="2018" name="Nat. Biotechnol.">
        <title>A standardized bacterial taxonomy based on genome phylogeny substantially revises the tree of life.</title>
        <authorList>
            <person name="Parks D.H."/>
            <person name="Chuvochina M."/>
            <person name="Waite D.W."/>
            <person name="Rinke C."/>
            <person name="Skarshewski A."/>
            <person name="Chaumeil P.A."/>
            <person name="Hugenholtz P."/>
        </authorList>
    </citation>
    <scope>NUCLEOTIDE SEQUENCE [LARGE SCALE GENOMIC DNA]</scope>
    <source>
        <strain evidence="6">UBA8707</strain>
        <strain evidence="7">UBA9881</strain>
    </source>
</reference>
<evidence type="ECO:0000256" key="5">
    <source>
        <dbReference type="ARBA" id="ARBA00023237"/>
    </source>
</evidence>
<dbReference type="PANTHER" id="PTHR38776">
    <property type="entry name" value="MLTA-INTERACTING PROTEIN-RELATED"/>
    <property type="match status" value="1"/>
</dbReference>
<dbReference type="InterPro" id="IPR010583">
    <property type="entry name" value="MipA"/>
</dbReference>
<proteinExistence type="inferred from homology"/>
<keyword evidence="5" id="KW-0998">Cell outer membrane</keyword>
<evidence type="ECO:0000256" key="4">
    <source>
        <dbReference type="ARBA" id="ARBA00023136"/>
    </source>
</evidence>
<evidence type="ECO:0000256" key="3">
    <source>
        <dbReference type="ARBA" id="ARBA00022729"/>
    </source>
</evidence>
<keyword evidence="3" id="KW-0732">Signal</keyword>
<dbReference type="GO" id="GO:0009279">
    <property type="term" value="C:cell outer membrane"/>
    <property type="evidence" value="ECO:0007669"/>
    <property type="project" value="UniProtKB-SubCell"/>
</dbReference>
<dbReference type="Proteomes" id="UP000264753">
    <property type="component" value="Unassembled WGS sequence"/>
</dbReference>
<keyword evidence="4" id="KW-0472">Membrane</keyword>
<comment type="caution">
    <text evidence="6">The sequence shown here is derived from an EMBL/GenBank/DDBJ whole genome shotgun (WGS) entry which is preliminary data.</text>
</comment>
<protein>
    <submittedName>
        <fullName evidence="6">MipA/OmpV family protein</fullName>
    </submittedName>
</protein>
<comment type="similarity">
    <text evidence="2">Belongs to the MipA/OmpV family.</text>
</comment>
<dbReference type="EMBL" id="DOOG01000071">
    <property type="protein sequence ID" value="HBU97985.1"/>
    <property type="molecule type" value="Genomic_DNA"/>
</dbReference>
<dbReference type="EMBL" id="DPOP01000134">
    <property type="protein sequence ID" value="HCW68856.1"/>
    <property type="molecule type" value="Genomic_DNA"/>
</dbReference>
<organism evidence="6 9">
    <name type="scientific">Thalassospira lucentensis</name>
    <dbReference type="NCBI Taxonomy" id="168935"/>
    <lineage>
        <taxon>Bacteria</taxon>
        <taxon>Pseudomonadati</taxon>
        <taxon>Pseudomonadota</taxon>
        <taxon>Alphaproteobacteria</taxon>
        <taxon>Rhodospirillales</taxon>
        <taxon>Thalassospiraceae</taxon>
        <taxon>Thalassospira</taxon>
    </lineage>
</organism>
<evidence type="ECO:0000256" key="2">
    <source>
        <dbReference type="ARBA" id="ARBA00005722"/>
    </source>
</evidence>
<gene>
    <name evidence="6" type="ORF">DEF21_08785</name>
    <name evidence="7" type="ORF">DHR80_16985</name>
</gene>
<evidence type="ECO:0000313" key="9">
    <source>
        <dbReference type="Proteomes" id="UP000264753"/>
    </source>
</evidence>
<evidence type="ECO:0000313" key="6">
    <source>
        <dbReference type="EMBL" id="HBU97985.1"/>
    </source>
</evidence>
<evidence type="ECO:0000313" key="7">
    <source>
        <dbReference type="EMBL" id="HCW68856.1"/>
    </source>
</evidence>
<sequence>MVLEKVLHRFGDVLVAAGLVLCTLAVVIALSRPANAQQGKKEILREQVNPNAGSDDPWLGGNWQFGAFGTVDSNPYRGADSTDLGGLPILAYDAERMHIGIDGIDIKAWQNDFASVSVIGGFRDGPFESGDSNYLRGMKDTDMGYDVGIGFSTRLWRGELVGSYLTDVADTHNGHEVDVSYFVPLQLGDVNFEWGAGVTWQSENLVDYGTGVSRAEVRSDRAYYAPDATFLPHLDVTVAYPLTESLNIIGTGGFIYLSDEYTDSPIIDDDYVLSAGLGLVYTF</sequence>
<name>A0A358HS23_9PROT</name>